<dbReference type="GO" id="GO:0003677">
    <property type="term" value="F:DNA binding"/>
    <property type="evidence" value="ECO:0007669"/>
    <property type="project" value="UniProtKB-KW"/>
</dbReference>
<dbReference type="Pfam" id="PF00313">
    <property type="entry name" value="CSD"/>
    <property type="match status" value="1"/>
</dbReference>
<dbReference type="SUPFAM" id="SSF50249">
    <property type="entry name" value="Nucleic acid-binding proteins"/>
    <property type="match status" value="1"/>
</dbReference>
<keyword evidence="5" id="KW-0238">DNA-binding</keyword>
<gene>
    <name evidence="5" type="ORF">SAMN04487974_103182</name>
</gene>
<keyword evidence="2" id="KW-0963">Cytoplasm</keyword>
<dbReference type="FunFam" id="2.40.50.140:FF:000006">
    <property type="entry name" value="Cold shock protein CspC"/>
    <property type="match status" value="1"/>
</dbReference>
<dbReference type="SMART" id="SM00357">
    <property type="entry name" value="CSP"/>
    <property type="match status" value="1"/>
</dbReference>
<dbReference type="InterPro" id="IPR050181">
    <property type="entry name" value="Cold_shock_domain"/>
</dbReference>
<feature type="domain" description="CSD" evidence="4">
    <location>
        <begin position="43"/>
        <end position="110"/>
    </location>
</feature>
<evidence type="ECO:0000256" key="3">
    <source>
        <dbReference type="RuleBase" id="RU000408"/>
    </source>
</evidence>
<evidence type="ECO:0000256" key="1">
    <source>
        <dbReference type="ARBA" id="ARBA00004496"/>
    </source>
</evidence>
<dbReference type="PRINTS" id="PR00050">
    <property type="entry name" value="COLDSHOCK"/>
</dbReference>
<dbReference type="PROSITE" id="PS00352">
    <property type="entry name" value="CSD_1"/>
    <property type="match status" value="1"/>
</dbReference>
<dbReference type="EMBL" id="FNCS01000003">
    <property type="protein sequence ID" value="SDG49127.1"/>
    <property type="molecule type" value="Genomic_DNA"/>
</dbReference>
<dbReference type="PANTHER" id="PTHR11544">
    <property type="entry name" value="COLD SHOCK DOMAIN CONTAINING PROTEINS"/>
    <property type="match status" value="1"/>
</dbReference>
<reference evidence="5 6" key="1">
    <citation type="submission" date="2016-10" db="EMBL/GenBank/DDBJ databases">
        <authorList>
            <person name="de Groot N.N."/>
        </authorList>
    </citation>
    <scope>NUCLEOTIDE SEQUENCE [LARGE SCALE GENOMIC DNA]</scope>
    <source>
        <strain evidence="5 6">CGMCC 1.10267</strain>
    </source>
</reference>
<dbReference type="Gene3D" id="2.40.50.140">
    <property type="entry name" value="Nucleic acid-binding proteins"/>
    <property type="match status" value="1"/>
</dbReference>
<name>A0A1G7UNR7_9HYPH</name>
<dbReference type="CDD" id="cd04458">
    <property type="entry name" value="CSP_CDS"/>
    <property type="match status" value="1"/>
</dbReference>
<dbReference type="InterPro" id="IPR019844">
    <property type="entry name" value="CSD_CS"/>
</dbReference>
<accession>A0A1G7UNR7</accession>
<keyword evidence="6" id="KW-1185">Reference proteome</keyword>
<organism evidence="5 6">
    <name type="scientific">Pelagibacterium luteolum</name>
    <dbReference type="NCBI Taxonomy" id="440168"/>
    <lineage>
        <taxon>Bacteria</taxon>
        <taxon>Pseudomonadati</taxon>
        <taxon>Pseudomonadota</taxon>
        <taxon>Alphaproteobacteria</taxon>
        <taxon>Hyphomicrobiales</taxon>
        <taxon>Devosiaceae</taxon>
        <taxon>Pelagibacterium</taxon>
    </lineage>
</organism>
<dbReference type="AlphaFoldDB" id="A0A1G7UNR7"/>
<dbReference type="Proteomes" id="UP000199495">
    <property type="component" value="Unassembled WGS sequence"/>
</dbReference>
<sequence length="111" mass="12095">MRPTDLAVRFFAPADVPNQDFDIFWRALGDLLDYTATRKDTAMATGTVKWFNTQKGYGFIQPDEGGADVFVHISAVQTSGMTGLDEGQKISYEIVKDKRTGKSAAGNLTAA</sequence>
<dbReference type="InterPro" id="IPR002059">
    <property type="entry name" value="CSP_DNA-bd"/>
</dbReference>
<comment type="subcellular location">
    <subcellularLocation>
        <location evidence="1 3">Cytoplasm</location>
    </subcellularLocation>
</comment>
<evidence type="ECO:0000259" key="4">
    <source>
        <dbReference type="PROSITE" id="PS51857"/>
    </source>
</evidence>
<dbReference type="STRING" id="440168.SAMN04487974_103182"/>
<dbReference type="InterPro" id="IPR011129">
    <property type="entry name" value="CSD"/>
</dbReference>
<dbReference type="GO" id="GO:0005829">
    <property type="term" value="C:cytosol"/>
    <property type="evidence" value="ECO:0007669"/>
    <property type="project" value="UniProtKB-ARBA"/>
</dbReference>
<protein>
    <submittedName>
        <fullName evidence="5">'Cold-shock' DNA-binding domain-containing protein</fullName>
    </submittedName>
</protein>
<proteinExistence type="predicted"/>
<evidence type="ECO:0000313" key="6">
    <source>
        <dbReference type="Proteomes" id="UP000199495"/>
    </source>
</evidence>
<evidence type="ECO:0000313" key="5">
    <source>
        <dbReference type="EMBL" id="SDG49127.1"/>
    </source>
</evidence>
<dbReference type="InterPro" id="IPR012340">
    <property type="entry name" value="NA-bd_OB-fold"/>
</dbReference>
<evidence type="ECO:0000256" key="2">
    <source>
        <dbReference type="ARBA" id="ARBA00022490"/>
    </source>
</evidence>
<dbReference type="PROSITE" id="PS51857">
    <property type="entry name" value="CSD_2"/>
    <property type="match status" value="1"/>
</dbReference>